<dbReference type="PANTHER" id="PTHR24056">
    <property type="entry name" value="CELL DIVISION PROTEIN KINASE"/>
    <property type="match status" value="1"/>
</dbReference>
<dbReference type="GO" id="GO:0005634">
    <property type="term" value="C:nucleus"/>
    <property type="evidence" value="ECO:0007669"/>
    <property type="project" value="TreeGrafter"/>
</dbReference>
<dbReference type="GO" id="GO:0032968">
    <property type="term" value="P:positive regulation of transcription elongation by RNA polymerase II"/>
    <property type="evidence" value="ECO:0007669"/>
    <property type="project" value="TreeGrafter"/>
</dbReference>
<dbReference type="Gene3D" id="1.10.510.10">
    <property type="entry name" value="Transferase(Phosphotransferase) domain 1"/>
    <property type="match status" value="1"/>
</dbReference>
<evidence type="ECO:0000313" key="3">
    <source>
        <dbReference type="EMBL" id="GAU24357.1"/>
    </source>
</evidence>
<evidence type="ECO:0000256" key="1">
    <source>
        <dbReference type="ARBA" id="ARBA00022741"/>
    </source>
</evidence>
<dbReference type="GO" id="GO:0008353">
    <property type="term" value="F:RNA polymerase II CTD heptapeptide repeat kinase activity"/>
    <property type="evidence" value="ECO:0007669"/>
    <property type="project" value="TreeGrafter"/>
</dbReference>
<evidence type="ECO:0000313" key="4">
    <source>
        <dbReference type="Proteomes" id="UP000242715"/>
    </source>
</evidence>
<sequence>MDAHLGAKELDLQSMKIINIHKKEGLNVVFVAISRAAFNKACSYLVVSAPPELLLGATNYGVVVDLWSVACILAELLVGKPIMPGRTEYMQQPKLRTQNKCLRECETLVMEDKTTFGGKGSQLGLETIS</sequence>
<keyword evidence="1" id="KW-0547">Nucleotide-binding</keyword>
<dbReference type="EMBL" id="DF973288">
    <property type="protein sequence ID" value="GAU24357.1"/>
    <property type="molecule type" value="Genomic_DNA"/>
</dbReference>
<gene>
    <name evidence="3" type="ORF">TSUD_390660</name>
</gene>
<keyword evidence="4" id="KW-1185">Reference proteome</keyword>
<dbReference type="InterPro" id="IPR011009">
    <property type="entry name" value="Kinase-like_dom_sf"/>
</dbReference>
<accession>A0A2Z6N579</accession>
<evidence type="ECO:0008006" key="5">
    <source>
        <dbReference type="Google" id="ProtNLM"/>
    </source>
</evidence>
<dbReference type="SUPFAM" id="SSF56112">
    <property type="entry name" value="Protein kinase-like (PK-like)"/>
    <property type="match status" value="1"/>
</dbReference>
<name>A0A2Z6N579_TRISU</name>
<proteinExistence type="predicted"/>
<dbReference type="OrthoDB" id="1732493at2759"/>
<dbReference type="GO" id="GO:0005524">
    <property type="term" value="F:ATP binding"/>
    <property type="evidence" value="ECO:0007669"/>
    <property type="project" value="UniProtKB-KW"/>
</dbReference>
<protein>
    <recommendedName>
        <fullName evidence="5">Protein kinase domain-containing protein</fullName>
    </recommendedName>
</protein>
<dbReference type="PANTHER" id="PTHR24056:SF397">
    <property type="entry name" value="OS11G0242500 PROTEIN"/>
    <property type="match status" value="1"/>
</dbReference>
<evidence type="ECO:0000256" key="2">
    <source>
        <dbReference type="ARBA" id="ARBA00022840"/>
    </source>
</evidence>
<dbReference type="GO" id="GO:0000307">
    <property type="term" value="C:cyclin-dependent protein kinase holoenzyme complex"/>
    <property type="evidence" value="ECO:0007669"/>
    <property type="project" value="TreeGrafter"/>
</dbReference>
<keyword evidence="2" id="KW-0067">ATP-binding</keyword>
<dbReference type="InterPro" id="IPR050108">
    <property type="entry name" value="CDK"/>
</dbReference>
<organism evidence="3 4">
    <name type="scientific">Trifolium subterraneum</name>
    <name type="common">Subterranean clover</name>
    <dbReference type="NCBI Taxonomy" id="3900"/>
    <lineage>
        <taxon>Eukaryota</taxon>
        <taxon>Viridiplantae</taxon>
        <taxon>Streptophyta</taxon>
        <taxon>Embryophyta</taxon>
        <taxon>Tracheophyta</taxon>
        <taxon>Spermatophyta</taxon>
        <taxon>Magnoliopsida</taxon>
        <taxon>eudicotyledons</taxon>
        <taxon>Gunneridae</taxon>
        <taxon>Pentapetalae</taxon>
        <taxon>rosids</taxon>
        <taxon>fabids</taxon>
        <taxon>Fabales</taxon>
        <taxon>Fabaceae</taxon>
        <taxon>Papilionoideae</taxon>
        <taxon>50 kb inversion clade</taxon>
        <taxon>NPAAA clade</taxon>
        <taxon>Hologalegina</taxon>
        <taxon>IRL clade</taxon>
        <taxon>Trifolieae</taxon>
        <taxon>Trifolium</taxon>
    </lineage>
</organism>
<dbReference type="AlphaFoldDB" id="A0A2Z6N579"/>
<dbReference type="Proteomes" id="UP000242715">
    <property type="component" value="Unassembled WGS sequence"/>
</dbReference>
<reference evidence="4" key="1">
    <citation type="journal article" date="2017" name="Front. Plant Sci.">
        <title>Climate Clever Clovers: New Paradigm to Reduce the Environmental Footprint of Ruminants by Breeding Low Methanogenic Forages Utilizing Haplotype Variation.</title>
        <authorList>
            <person name="Kaur P."/>
            <person name="Appels R."/>
            <person name="Bayer P.E."/>
            <person name="Keeble-Gagnere G."/>
            <person name="Wang J."/>
            <person name="Hirakawa H."/>
            <person name="Shirasawa K."/>
            <person name="Vercoe P."/>
            <person name="Stefanova K."/>
            <person name="Durmic Z."/>
            <person name="Nichols P."/>
            <person name="Revell C."/>
            <person name="Isobe S.N."/>
            <person name="Edwards D."/>
            <person name="Erskine W."/>
        </authorList>
    </citation>
    <scope>NUCLEOTIDE SEQUENCE [LARGE SCALE GENOMIC DNA]</scope>
    <source>
        <strain evidence="4">cv. Daliak</strain>
    </source>
</reference>